<proteinExistence type="predicted"/>
<feature type="region of interest" description="Disordered" evidence="1">
    <location>
        <begin position="48"/>
        <end position="67"/>
    </location>
</feature>
<keyword evidence="3" id="KW-1185">Reference proteome</keyword>
<protein>
    <submittedName>
        <fullName evidence="2">Uncharacterized protein</fullName>
    </submittedName>
</protein>
<dbReference type="EMBL" id="ABCP01000004">
    <property type="protein sequence ID" value="EDM48909.1"/>
    <property type="molecule type" value="Genomic_DNA"/>
</dbReference>
<dbReference type="AlphaFoldDB" id="A6EXM1"/>
<evidence type="ECO:0000313" key="3">
    <source>
        <dbReference type="Proteomes" id="UP000005856"/>
    </source>
</evidence>
<organism evidence="2 3">
    <name type="scientific">Marinobacter algicola DG893</name>
    <dbReference type="NCBI Taxonomy" id="443152"/>
    <lineage>
        <taxon>Bacteria</taxon>
        <taxon>Pseudomonadati</taxon>
        <taxon>Pseudomonadota</taxon>
        <taxon>Gammaproteobacteria</taxon>
        <taxon>Pseudomonadales</taxon>
        <taxon>Marinobacteraceae</taxon>
        <taxon>Marinobacter</taxon>
    </lineage>
</organism>
<sequence length="67" mass="7486">MIGEASRQPFLKMCGAMDGGAQAHMDVLEAFFKKGCLLADLLGTRQEEEITNETLSESRSRRPSRLR</sequence>
<comment type="caution">
    <text evidence="2">The sequence shown here is derived from an EMBL/GenBank/DDBJ whole genome shotgun (WGS) entry which is preliminary data.</text>
</comment>
<dbReference type="STRING" id="443152.MDG893_03080"/>
<gene>
    <name evidence="2" type="ORF">MDG893_03080</name>
</gene>
<dbReference type="Proteomes" id="UP000005856">
    <property type="component" value="Unassembled WGS sequence"/>
</dbReference>
<evidence type="ECO:0000256" key="1">
    <source>
        <dbReference type="SAM" id="MobiDB-lite"/>
    </source>
</evidence>
<name>A6EXM1_9GAMM</name>
<evidence type="ECO:0000313" key="2">
    <source>
        <dbReference type="EMBL" id="EDM48909.1"/>
    </source>
</evidence>
<reference evidence="2 3" key="1">
    <citation type="submission" date="2007-06" db="EMBL/GenBank/DDBJ databases">
        <authorList>
            <person name="Green D."/>
            <person name="Ferriera S."/>
            <person name="Johnson J."/>
            <person name="Kravitz S."/>
            <person name="Beeson K."/>
            <person name="Sutton G."/>
            <person name="Rogers Y.-H."/>
            <person name="Friedman R."/>
            <person name="Frazier M."/>
            <person name="Venter J.C."/>
        </authorList>
    </citation>
    <scope>NUCLEOTIDE SEQUENCE [LARGE SCALE GENOMIC DNA]</scope>
    <source>
        <strain evidence="2 3">DG893</strain>
    </source>
</reference>
<accession>A6EXM1</accession>